<dbReference type="PROSITE" id="PS00854">
    <property type="entry name" value="PROTEASOME_BETA_1"/>
    <property type="match status" value="1"/>
</dbReference>
<dbReference type="GO" id="GO:0051603">
    <property type="term" value="P:proteolysis involved in protein catabolic process"/>
    <property type="evidence" value="ECO:0007669"/>
    <property type="project" value="InterPro"/>
</dbReference>
<feature type="active site" description="Nucleophile" evidence="9">
    <location>
        <position position="19"/>
    </location>
</feature>
<keyword evidence="8 10" id="KW-0539">Nucleus</keyword>
<comment type="similarity">
    <text evidence="10">Belongs to the peptidase T1B family.</text>
</comment>
<sequence>MSNFSHNSDWRSSAYSTGTTIIAVEFNGGVIVASDSRVSVGGTYVCSRIINKVVQVDERVFCCMAGSLADAQAVTNAAKYQLAFHSVEMGEPPLVLSAATILKEICYKNRDDMSAGFIVAGWDRKKGAQVYTVSLGGMITKQPFTVGGSGSTYIYGYVDSAFKIGMTQEECLHFTVNALALAMERDNVSGGLVNLVIVTERGVERSIIPGNKLPQFFSE</sequence>
<dbReference type="InterPro" id="IPR023333">
    <property type="entry name" value="Proteasome_suB-type"/>
</dbReference>
<protein>
    <recommendedName>
        <fullName evidence="10">Proteasome subunit beta</fullName>
    </recommendedName>
</protein>
<dbReference type="PRINTS" id="PR00141">
    <property type="entry name" value="PROTEASOME"/>
</dbReference>
<dbReference type="AlphaFoldDB" id="V9L9Z7"/>
<dbReference type="GO" id="GO:0004298">
    <property type="term" value="F:threonine-type endopeptidase activity"/>
    <property type="evidence" value="ECO:0007669"/>
    <property type="project" value="UniProtKB-KW"/>
</dbReference>
<evidence type="ECO:0000313" key="11">
    <source>
        <dbReference type="EMBL" id="AFP08919.1"/>
    </source>
</evidence>
<comment type="subunit">
    <text evidence="10">Component of the proteasome complex.</text>
</comment>
<dbReference type="InterPro" id="IPR000243">
    <property type="entry name" value="Pept_T1A_subB"/>
</dbReference>
<comment type="subcellular location">
    <subcellularLocation>
        <location evidence="10">Cytoplasm</location>
    </subcellularLocation>
    <subcellularLocation>
        <location evidence="10">Nucleus</location>
    </subcellularLocation>
</comment>
<keyword evidence="2 10" id="KW-0963">Cytoplasm</keyword>
<dbReference type="SUPFAM" id="SSF56235">
    <property type="entry name" value="N-terminal nucleophile aminohydrolases (Ntn hydrolases)"/>
    <property type="match status" value="1"/>
</dbReference>
<keyword evidence="7" id="KW-0865">Zymogen</keyword>
<dbReference type="PANTHER" id="PTHR32194:SF0">
    <property type="entry name" value="ATP-DEPENDENT PROTEASE SUBUNIT HSLV"/>
    <property type="match status" value="1"/>
</dbReference>
<keyword evidence="6 10" id="KW-0647">Proteasome</keyword>
<dbReference type="EMBL" id="JW876402">
    <property type="protein sequence ID" value="AFP08919.1"/>
    <property type="molecule type" value="mRNA"/>
</dbReference>
<evidence type="ECO:0000256" key="6">
    <source>
        <dbReference type="ARBA" id="ARBA00022942"/>
    </source>
</evidence>
<evidence type="ECO:0000256" key="9">
    <source>
        <dbReference type="PIRSR" id="PIRSR600243-1"/>
    </source>
</evidence>
<dbReference type="PROSITE" id="PS51476">
    <property type="entry name" value="PROTEASOME_BETA_2"/>
    <property type="match status" value="1"/>
</dbReference>
<name>V9L9Z7_CALMI</name>
<evidence type="ECO:0000256" key="1">
    <source>
        <dbReference type="ARBA" id="ARBA00001198"/>
    </source>
</evidence>
<evidence type="ECO:0000256" key="2">
    <source>
        <dbReference type="ARBA" id="ARBA00022490"/>
    </source>
</evidence>
<organism evidence="11">
    <name type="scientific">Callorhinchus milii</name>
    <name type="common">Ghost shark</name>
    <dbReference type="NCBI Taxonomy" id="7868"/>
    <lineage>
        <taxon>Eukaryota</taxon>
        <taxon>Metazoa</taxon>
        <taxon>Chordata</taxon>
        <taxon>Craniata</taxon>
        <taxon>Vertebrata</taxon>
        <taxon>Chondrichthyes</taxon>
        <taxon>Holocephali</taxon>
        <taxon>Chimaeriformes</taxon>
        <taxon>Callorhinchidae</taxon>
        <taxon>Callorhinchus</taxon>
    </lineage>
</organism>
<comment type="function">
    <text evidence="10">Component of the proteasome, a multicatalytic proteinase complex which is characterized by its ability to cleave peptides with Arg, Phe, Tyr, Leu, and Glu adjacent to the leaving group at neutral or slightly basic pH. The proteasome has an ATP-dependent proteolytic activity.</text>
</comment>
<dbReference type="CDD" id="cd03762">
    <property type="entry name" value="proteasome_beta_type_6"/>
    <property type="match status" value="1"/>
</dbReference>
<evidence type="ECO:0000256" key="5">
    <source>
        <dbReference type="ARBA" id="ARBA00022801"/>
    </source>
</evidence>
<dbReference type="GO" id="GO:0019774">
    <property type="term" value="C:proteasome core complex, beta-subunit complex"/>
    <property type="evidence" value="ECO:0007669"/>
    <property type="project" value="UniProtKB-ARBA"/>
</dbReference>
<dbReference type="InterPro" id="IPR029055">
    <property type="entry name" value="Ntn_hydrolases_N"/>
</dbReference>
<keyword evidence="3" id="KW-0645">Protease</keyword>
<keyword evidence="4" id="KW-0888">Threonine protease</keyword>
<dbReference type="GO" id="GO:0005737">
    <property type="term" value="C:cytoplasm"/>
    <property type="evidence" value="ECO:0007669"/>
    <property type="project" value="UniProtKB-SubCell"/>
</dbReference>
<evidence type="ECO:0000256" key="3">
    <source>
        <dbReference type="ARBA" id="ARBA00022670"/>
    </source>
</evidence>
<proteinExistence type="evidence at transcript level"/>
<evidence type="ECO:0000256" key="4">
    <source>
        <dbReference type="ARBA" id="ARBA00022698"/>
    </source>
</evidence>
<comment type="catalytic activity">
    <reaction evidence="1">
        <text>Cleavage of peptide bonds with very broad specificity.</text>
        <dbReference type="EC" id="3.4.25.1"/>
    </reaction>
</comment>
<evidence type="ECO:0000256" key="10">
    <source>
        <dbReference type="RuleBase" id="RU004203"/>
    </source>
</evidence>
<keyword evidence="5" id="KW-0378">Hydrolase</keyword>
<dbReference type="Gene3D" id="3.60.20.10">
    <property type="entry name" value="Glutamine Phosphoribosylpyrophosphate, subunit 1, domain 1"/>
    <property type="match status" value="1"/>
</dbReference>
<dbReference type="InterPro" id="IPR016050">
    <property type="entry name" value="Proteasome_bsu_CS"/>
</dbReference>
<dbReference type="PANTHER" id="PTHR32194">
    <property type="entry name" value="METALLOPROTEASE TLDD"/>
    <property type="match status" value="1"/>
</dbReference>
<evidence type="ECO:0000256" key="8">
    <source>
        <dbReference type="ARBA" id="ARBA00023242"/>
    </source>
</evidence>
<dbReference type="FunFam" id="3.60.20.10:FF:000010">
    <property type="entry name" value="Proteasome subunit beta type-1"/>
    <property type="match status" value="1"/>
</dbReference>
<accession>V9L9Z7</accession>
<dbReference type="GO" id="GO:0005634">
    <property type="term" value="C:nucleus"/>
    <property type="evidence" value="ECO:0007669"/>
    <property type="project" value="UniProtKB-SubCell"/>
</dbReference>
<reference evidence="11" key="1">
    <citation type="journal article" date="2014" name="Nature">
        <title>Elephant shark genome provides unique insights into gnathostome evolution.</title>
        <authorList>
            <consortium name="International Elephant Shark Genome Sequencing Consortium"/>
            <person name="Venkatesh B."/>
            <person name="Lee A.P."/>
            <person name="Ravi V."/>
            <person name="Maurya A.K."/>
            <person name="Lian M.M."/>
            <person name="Swann J.B."/>
            <person name="Ohta Y."/>
            <person name="Flajnik M.F."/>
            <person name="Sutoh Y."/>
            <person name="Kasahara M."/>
            <person name="Hoon S."/>
            <person name="Gangu V."/>
            <person name="Roy S.W."/>
            <person name="Irimia M."/>
            <person name="Korzh V."/>
            <person name="Kondrychyn I."/>
            <person name="Lim Z.W."/>
            <person name="Tay B.H."/>
            <person name="Tohari S."/>
            <person name="Kong K.W."/>
            <person name="Ho S."/>
            <person name="Lorente-Galdos B."/>
            <person name="Quilez J."/>
            <person name="Marques-Bonet T."/>
            <person name="Raney B.J."/>
            <person name="Ingham P.W."/>
            <person name="Tay A."/>
            <person name="Hillier L.W."/>
            <person name="Minx P."/>
            <person name="Boehm T."/>
            <person name="Wilson R.K."/>
            <person name="Brenner S."/>
            <person name="Warren W.C."/>
        </authorList>
    </citation>
    <scope>NUCLEOTIDE SEQUENCE</scope>
    <source>
        <tissue evidence="11">Spleen</tissue>
    </source>
</reference>
<evidence type="ECO:0000256" key="7">
    <source>
        <dbReference type="ARBA" id="ARBA00023145"/>
    </source>
</evidence>
<dbReference type="Pfam" id="PF00227">
    <property type="entry name" value="Proteasome"/>
    <property type="match status" value="1"/>
</dbReference>
<dbReference type="InterPro" id="IPR001353">
    <property type="entry name" value="Proteasome_sua/b"/>
</dbReference>